<evidence type="ECO:0000313" key="1">
    <source>
        <dbReference type="EMBL" id="QOY53226.1"/>
    </source>
</evidence>
<dbReference type="RefSeq" id="WP_194372067.1">
    <property type="nucleotide sequence ID" value="NZ_CP054492.1"/>
</dbReference>
<reference evidence="1 2" key="1">
    <citation type="submission" date="2020-05" db="EMBL/GenBank/DDBJ databases">
        <title>Sulfurimonas marisnigri, sp. nov., and Sulfurimonas baltica, sp. nov., manganese oxide reducing chemolithoautotrophs of the class Epsilonproteobacteria isolated from the pelagic redoxclines of the Black and Baltic Seas and emended description of the genus Sulfurimonas.</title>
        <authorList>
            <person name="Henkel J.V."/>
            <person name="Laudan C."/>
            <person name="Werner J."/>
            <person name="Neu T."/>
            <person name="Plewe S."/>
            <person name="Sproer C."/>
            <person name="Bunk B."/>
            <person name="Schulz-Vogt H.N."/>
        </authorList>
    </citation>
    <scope>NUCLEOTIDE SEQUENCE [LARGE SCALE GENOMIC DNA]</scope>
    <source>
        <strain evidence="1 2">GD2</strain>
    </source>
</reference>
<gene>
    <name evidence="1" type="ORF">HUE88_05980</name>
</gene>
<evidence type="ECO:0000313" key="2">
    <source>
        <dbReference type="Proteomes" id="UP000593994"/>
    </source>
</evidence>
<proteinExistence type="predicted"/>
<dbReference type="KEGG" id="sbal:HUE88_05980"/>
<accession>A0A7S7LXL1</accession>
<keyword evidence="2" id="KW-1185">Reference proteome</keyword>
<protein>
    <submittedName>
        <fullName evidence="1">Uncharacterized protein</fullName>
    </submittedName>
</protein>
<organism evidence="1 2">
    <name type="scientific">Candidatus Sulfurimonas baltica</name>
    <dbReference type="NCBI Taxonomy" id="2740404"/>
    <lineage>
        <taxon>Bacteria</taxon>
        <taxon>Pseudomonadati</taxon>
        <taxon>Campylobacterota</taxon>
        <taxon>Epsilonproteobacteria</taxon>
        <taxon>Campylobacterales</taxon>
        <taxon>Sulfurimonadaceae</taxon>
        <taxon>Sulfurimonas</taxon>
    </lineage>
</organism>
<sequence length="134" mass="15857">MTHKLLRELDEEYKQKRATVIANNYNDIVGEVHEFFQMNVINQFIKIDVIEITKFDYMTNLDTEGDKHLWVNFLCENNLLNKFKVVINSGSNYCQFNTEKYALNEINFSVKSIEIFSRLCLGVFRRGYDKPEQA</sequence>
<dbReference type="Proteomes" id="UP000593994">
    <property type="component" value="Chromosome"/>
</dbReference>
<name>A0A7S7LXL1_9BACT</name>
<dbReference type="AlphaFoldDB" id="A0A7S7LXL1"/>
<dbReference type="EMBL" id="CP054492">
    <property type="protein sequence ID" value="QOY53226.1"/>
    <property type="molecule type" value="Genomic_DNA"/>
</dbReference>